<evidence type="ECO:0000313" key="3">
    <source>
        <dbReference type="Proteomes" id="UP000070444"/>
    </source>
</evidence>
<feature type="compositionally biased region" description="Low complexity" evidence="1">
    <location>
        <begin position="144"/>
        <end position="160"/>
    </location>
</feature>
<feature type="compositionally biased region" description="Basic and acidic residues" evidence="1">
    <location>
        <begin position="273"/>
        <end position="285"/>
    </location>
</feature>
<dbReference type="AlphaFoldDB" id="A0A137P4I4"/>
<feature type="compositionally biased region" description="Low complexity" evidence="1">
    <location>
        <begin position="299"/>
        <end position="309"/>
    </location>
</feature>
<feature type="region of interest" description="Disordered" evidence="1">
    <location>
        <begin position="688"/>
        <end position="718"/>
    </location>
</feature>
<name>A0A137P4I4_CONC2</name>
<feature type="compositionally biased region" description="Polar residues" evidence="1">
    <location>
        <begin position="231"/>
        <end position="240"/>
    </location>
</feature>
<feature type="region of interest" description="Disordered" evidence="1">
    <location>
        <begin position="19"/>
        <end position="38"/>
    </location>
</feature>
<organism evidence="2 3">
    <name type="scientific">Conidiobolus coronatus (strain ATCC 28846 / CBS 209.66 / NRRL 28638)</name>
    <name type="common">Delacroixia coronata</name>
    <dbReference type="NCBI Taxonomy" id="796925"/>
    <lineage>
        <taxon>Eukaryota</taxon>
        <taxon>Fungi</taxon>
        <taxon>Fungi incertae sedis</taxon>
        <taxon>Zoopagomycota</taxon>
        <taxon>Entomophthoromycotina</taxon>
        <taxon>Entomophthoromycetes</taxon>
        <taxon>Entomophthorales</taxon>
        <taxon>Ancylistaceae</taxon>
        <taxon>Conidiobolus</taxon>
    </lineage>
</organism>
<dbReference type="Proteomes" id="UP000070444">
    <property type="component" value="Unassembled WGS sequence"/>
</dbReference>
<accession>A0A137P4I4</accession>
<feature type="compositionally biased region" description="Polar residues" evidence="1">
    <location>
        <begin position="177"/>
        <end position="200"/>
    </location>
</feature>
<feature type="region of interest" description="Disordered" evidence="1">
    <location>
        <begin position="64"/>
        <end position="113"/>
    </location>
</feature>
<feature type="region of interest" description="Disordered" evidence="1">
    <location>
        <begin position="273"/>
        <end position="347"/>
    </location>
</feature>
<feature type="compositionally biased region" description="Polar residues" evidence="1">
    <location>
        <begin position="319"/>
        <end position="331"/>
    </location>
</feature>
<feature type="region of interest" description="Disordered" evidence="1">
    <location>
        <begin position="219"/>
        <end position="242"/>
    </location>
</feature>
<evidence type="ECO:0000313" key="2">
    <source>
        <dbReference type="EMBL" id="KXN69834.1"/>
    </source>
</evidence>
<dbReference type="EMBL" id="KQ964522">
    <property type="protein sequence ID" value="KXN69834.1"/>
    <property type="molecule type" value="Genomic_DNA"/>
</dbReference>
<keyword evidence="3" id="KW-1185">Reference proteome</keyword>
<proteinExistence type="predicted"/>
<feature type="region of interest" description="Disordered" evidence="1">
    <location>
        <begin position="142"/>
        <end position="200"/>
    </location>
</feature>
<protein>
    <submittedName>
        <fullName evidence="2">Uncharacterized protein</fullName>
    </submittedName>
</protein>
<feature type="compositionally biased region" description="Polar residues" evidence="1">
    <location>
        <begin position="64"/>
        <end position="73"/>
    </location>
</feature>
<feature type="non-terminal residue" evidence="2">
    <location>
        <position position="932"/>
    </location>
</feature>
<reference evidence="2 3" key="1">
    <citation type="journal article" date="2015" name="Genome Biol. Evol.">
        <title>Phylogenomic analyses indicate that early fungi evolved digesting cell walls of algal ancestors of land plants.</title>
        <authorList>
            <person name="Chang Y."/>
            <person name="Wang S."/>
            <person name="Sekimoto S."/>
            <person name="Aerts A.L."/>
            <person name="Choi C."/>
            <person name="Clum A."/>
            <person name="LaButti K.M."/>
            <person name="Lindquist E.A."/>
            <person name="Yee Ngan C."/>
            <person name="Ohm R.A."/>
            <person name="Salamov A.A."/>
            <person name="Grigoriev I.V."/>
            <person name="Spatafora J.W."/>
            <person name="Berbee M.L."/>
        </authorList>
    </citation>
    <scope>NUCLEOTIDE SEQUENCE [LARGE SCALE GENOMIC DNA]</scope>
    <source>
        <strain evidence="2 3">NRRL 28638</strain>
    </source>
</reference>
<evidence type="ECO:0000256" key="1">
    <source>
        <dbReference type="SAM" id="MobiDB-lite"/>
    </source>
</evidence>
<gene>
    <name evidence="2" type="ORF">CONCODRAFT_7723</name>
</gene>
<sequence>MDSESFVSVEILPPNYDVVTERDRGGREQPPTYNHEVNLPNHQDVMREENVVFDLFENIMTNSQMDSQRSSVNKSTRGKKAKKKTRSSRLQANGRPGPESENLPRTAPNSPLTRLAAPLSPLFSMPTSNFLKRRSLLIFGAGDSSESSSVVTRSEPTSVEISRDNSDLGSSDPRFYTASSSMDPRNSGNSNLEQSSEYQNSSTLDEAFYTPQMQFEEISAEEVEQSKNIESDMQPSTSYASPKAKVSFLHHILSPPRTPKLELDVKKLMTPETEPKQLEEDHESNTENSQNTAKKDVSVEISSASKSSILTQGEEISRPINSEKSPISQKQRLLKVMSEENTAQGKSLSGDSAYIEDLKDEDLEINQVSNLELSGKSSTDEGLYTAEDNLNNDYINVSPAIVGSNEVELDQRQNKTLIERVSRKSLAGSSSNASLFKEIQEIEQMIDEASRFEESLEHSLHSRSRNHSMVSTQASLKTCSQIGDYNYYSVNEDGNSIIYKGVDSLPVQIDENEKSNINNYNELENSIELDSTSRDLEQSQSKSNNSSSNTSIVIVDRINVDNSKHYDKIEVTSMHNADSVEKSKDNKSAKVEATWLCNESKDKNNRSTVIFSKVEPVSSPKSEKELDSILQTNNEDQGNLAIDSVDDEDMISDLRDILKKSLILPSNSKKCRKSFLLLDDSPAKSKRRRNTFDENVNLRGTSSRRGSESKSSGIKKSKSYSNLDPATLNTFQSPGLDEIFVLLSSEALETIKKLIVIDGNPSASNDYYYFREVLSILDHIIKNNLSADRYFDCMDYYLSQDDDEDKLCHNCHQSVLKSKQFNSKFNLKMTSKPMSGVPDRLSEEEENDDEELDILESAMRRSIDVTSDRVRYTGKEVPLNPRKLSADEEDELEFAKIESAMRRSIDVTSDRARYTGKELSLNPRKLSADEED</sequence>
<feature type="compositionally biased region" description="Basic residues" evidence="1">
    <location>
        <begin position="76"/>
        <end position="87"/>
    </location>
</feature>
<feature type="compositionally biased region" description="Low complexity" evidence="1">
    <location>
        <begin position="699"/>
        <end position="712"/>
    </location>
</feature>